<keyword evidence="3" id="KW-1185">Reference proteome</keyword>
<dbReference type="Ensembl" id="ENSSMRT00000022034.1">
    <property type="protein sequence ID" value="ENSSMRP00000018807.1"/>
    <property type="gene ID" value="ENSSMRG00000014646.1"/>
</dbReference>
<organism evidence="2 3">
    <name type="scientific">Salvator merianae</name>
    <name type="common">Argentine black and white tegu</name>
    <name type="synonym">Tupinambis merianae</name>
    <dbReference type="NCBI Taxonomy" id="96440"/>
    <lineage>
        <taxon>Eukaryota</taxon>
        <taxon>Metazoa</taxon>
        <taxon>Chordata</taxon>
        <taxon>Craniata</taxon>
        <taxon>Vertebrata</taxon>
        <taxon>Euteleostomi</taxon>
        <taxon>Lepidosauria</taxon>
        <taxon>Squamata</taxon>
        <taxon>Bifurcata</taxon>
        <taxon>Unidentata</taxon>
        <taxon>Episquamata</taxon>
        <taxon>Laterata</taxon>
        <taxon>Teiioidea</taxon>
        <taxon>Teiidae</taxon>
        <taxon>Salvator</taxon>
    </lineage>
</organism>
<evidence type="ECO:0000313" key="3">
    <source>
        <dbReference type="Proteomes" id="UP000694421"/>
    </source>
</evidence>
<dbReference type="AlphaFoldDB" id="A0A8D0DRA9"/>
<reference evidence="2" key="1">
    <citation type="submission" date="2025-08" db="UniProtKB">
        <authorList>
            <consortium name="Ensembl"/>
        </authorList>
    </citation>
    <scope>IDENTIFICATION</scope>
</reference>
<dbReference type="GeneTree" id="ENSGT01120000272758"/>
<feature type="region of interest" description="Disordered" evidence="1">
    <location>
        <begin position="130"/>
        <end position="228"/>
    </location>
</feature>
<evidence type="ECO:0000256" key="1">
    <source>
        <dbReference type="SAM" id="MobiDB-lite"/>
    </source>
</evidence>
<dbReference type="Proteomes" id="UP000694421">
    <property type="component" value="Unplaced"/>
</dbReference>
<feature type="compositionally biased region" description="Polar residues" evidence="1">
    <location>
        <begin position="130"/>
        <end position="151"/>
    </location>
</feature>
<dbReference type="SUPFAM" id="SSF101967">
    <property type="entry name" value="Adhesin YadA, collagen-binding domain"/>
    <property type="match status" value="1"/>
</dbReference>
<dbReference type="InterPro" id="IPR011049">
    <property type="entry name" value="Serralysin-like_metalloprot_C"/>
</dbReference>
<sequence>MTACFQKQEKNKEHFFTLPWNAHFQPLDIWNSVILKGKKNHVEGNNTLSLMKCGKIPPDVYLNPTSCGQLICSLQPDLHDQMRIREGAFAPFLISKWWRGGTSGAMQVQSAGLHPGSDLGVRTLVAFSDTGSNTDPLGSSTDSLGSNTDPLGSSADPLGSSADPLGSSADPLGSSADPLGSNADPLGSNADPLGSNAAPLGSNADPLGSNADPLGSNTATELVRSHSH</sequence>
<evidence type="ECO:0000313" key="2">
    <source>
        <dbReference type="Ensembl" id="ENSSMRP00000018807.1"/>
    </source>
</evidence>
<name>A0A8D0DRA9_SALMN</name>
<reference evidence="2" key="2">
    <citation type="submission" date="2025-09" db="UniProtKB">
        <authorList>
            <consortium name="Ensembl"/>
        </authorList>
    </citation>
    <scope>IDENTIFICATION</scope>
</reference>
<protein>
    <submittedName>
        <fullName evidence="2">Uncharacterized protein</fullName>
    </submittedName>
</protein>
<accession>A0A8D0DRA9</accession>
<proteinExistence type="predicted"/>